<evidence type="ECO:0000256" key="11">
    <source>
        <dbReference type="ARBA" id="ARBA00047430"/>
    </source>
</evidence>
<feature type="region of interest" description="Disordered" evidence="13">
    <location>
        <begin position="580"/>
        <end position="643"/>
    </location>
</feature>
<dbReference type="PROSITE" id="PS00108">
    <property type="entry name" value="PROTEIN_KINASE_ST"/>
    <property type="match status" value="1"/>
</dbReference>
<evidence type="ECO:0000256" key="8">
    <source>
        <dbReference type="ARBA" id="ARBA00022840"/>
    </source>
</evidence>
<evidence type="ECO:0000313" key="15">
    <source>
        <dbReference type="EMBL" id="KAJ8910032.1"/>
    </source>
</evidence>
<evidence type="ECO:0000256" key="3">
    <source>
        <dbReference type="ARBA" id="ARBA00022490"/>
    </source>
</evidence>
<dbReference type="InterPro" id="IPR011009">
    <property type="entry name" value="Kinase-like_dom_sf"/>
</dbReference>
<sequence length="643" mass="72832">MKRKSYFRSLHTAVDVDLKPKDVAANAFSSNYHQKLHNPVGDVVRAQAELARSLQGLATAPPAQPKYDVTRMLAEETRIQARARAQPESVRSDEVCVRTQSESNRGAEVRAHSESDRGAEVQTQSESVRSEGTRTVSRSEPNQSEPVIYNSVPSPQTKSENISKMHVKEVNAKMLIQSKSLAGMEPSRPIFPNCQFSPYNSPTNSPRSNRKRQPLRESRRVSIEKSGMYLQLNQYKLMDSIGQGSYGIVKLAYNEEDDTHYAMKILSKKKLLKKAGMFGRLPPRKEGRSALSPINHPLQKVYREIAILKKLDHPNVVKLVEVLDDPDEDHLYLVFELLERGQVLEVPTDKPLDEEKAWGYFRDVVLGIEYLHYQRIIHRDIKPANLLLSECGRVQIADLGVCNEFHGSDAFLSGTAGTPAFTAPEALDERRQAGFSGKCTDIWSMGVTLYAFVYGRVPFYDHNIIGLYSKIRAQSVEFPDQPKIAEDLKDLVRRMLVKDPSERITLPEIKEHPWVTKNGACPLPTEEENCQLVEVTEEDVAKVITSIPKLDTLILIKHMLKKHSFQNPFLHRRDTTVGQTEARAASVSVPRQHLSRSGRSNSAPGSYDWHQEKQRSVDLESVEEVSLDQTLDENHLNKREERR</sequence>
<evidence type="ECO:0000256" key="13">
    <source>
        <dbReference type="SAM" id="MobiDB-lite"/>
    </source>
</evidence>
<keyword evidence="3" id="KW-0963">Cytoplasm</keyword>
<feature type="domain" description="Protein kinase" evidence="14">
    <location>
        <begin position="235"/>
        <end position="515"/>
    </location>
</feature>
<feature type="compositionally biased region" description="Basic and acidic residues" evidence="13">
    <location>
        <begin position="632"/>
        <end position="643"/>
    </location>
</feature>
<dbReference type="PANTHER" id="PTHR24346">
    <property type="entry name" value="MAP/MICROTUBULE AFFINITY-REGULATING KINASE"/>
    <property type="match status" value="1"/>
</dbReference>
<dbReference type="Gene3D" id="1.10.510.10">
    <property type="entry name" value="Transferase(Phosphotransferase) domain 1"/>
    <property type="match status" value="1"/>
</dbReference>
<evidence type="ECO:0000256" key="1">
    <source>
        <dbReference type="ARBA" id="ARBA00004496"/>
    </source>
</evidence>
<dbReference type="SMART" id="SM00220">
    <property type="entry name" value="S_TKc"/>
    <property type="match status" value="1"/>
</dbReference>
<keyword evidence="5" id="KW-0808">Transferase</keyword>
<keyword evidence="16" id="KW-1185">Reference proteome</keyword>
<evidence type="ECO:0000313" key="16">
    <source>
        <dbReference type="Proteomes" id="UP001159042"/>
    </source>
</evidence>
<comment type="catalytic activity">
    <reaction evidence="11">
        <text>L-seryl-[protein] + ATP = O-phospho-L-seryl-[protein] + ADP + H(+)</text>
        <dbReference type="Rhea" id="RHEA:17989"/>
        <dbReference type="Rhea" id="RHEA-COMP:9863"/>
        <dbReference type="Rhea" id="RHEA-COMP:11604"/>
        <dbReference type="ChEBI" id="CHEBI:15378"/>
        <dbReference type="ChEBI" id="CHEBI:29999"/>
        <dbReference type="ChEBI" id="CHEBI:30616"/>
        <dbReference type="ChEBI" id="CHEBI:83421"/>
        <dbReference type="ChEBI" id="CHEBI:456216"/>
        <dbReference type="EC" id="2.7.11.17"/>
    </reaction>
</comment>
<feature type="compositionally biased region" description="Basic and acidic residues" evidence="13">
    <location>
        <begin position="609"/>
        <end position="618"/>
    </location>
</feature>
<organism evidence="15 16">
    <name type="scientific">Exocentrus adspersus</name>
    <dbReference type="NCBI Taxonomy" id="1586481"/>
    <lineage>
        <taxon>Eukaryota</taxon>
        <taxon>Metazoa</taxon>
        <taxon>Ecdysozoa</taxon>
        <taxon>Arthropoda</taxon>
        <taxon>Hexapoda</taxon>
        <taxon>Insecta</taxon>
        <taxon>Pterygota</taxon>
        <taxon>Neoptera</taxon>
        <taxon>Endopterygota</taxon>
        <taxon>Coleoptera</taxon>
        <taxon>Polyphaga</taxon>
        <taxon>Cucujiformia</taxon>
        <taxon>Chrysomeloidea</taxon>
        <taxon>Cerambycidae</taxon>
        <taxon>Lamiinae</taxon>
        <taxon>Acanthocinini</taxon>
        <taxon>Exocentrus</taxon>
    </lineage>
</organism>
<dbReference type="PROSITE" id="PS50011">
    <property type="entry name" value="PROTEIN_KINASE_DOM"/>
    <property type="match status" value="1"/>
</dbReference>
<keyword evidence="7" id="KW-0418">Kinase</keyword>
<evidence type="ECO:0000256" key="5">
    <source>
        <dbReference type="ARBA" id="ARBA00022679"/>
    </source>
</evidence>
<dbReference type="InterPro" id="IPR000719">
    <property type="entry name" value="Prot_kinase_dom"/>
</dbReference>
<gene>
    <name evidence="15" type="ORF">NQ315_003462</name>
</gene>
<dbReference type="GO" id="GO:0035556">
    <property type="term" value="P:intracellular signal transduction"/>
    <property type="evidence" value="ECO:0007669"/>
    <property type="project" value="TreeGrafter"/>
</dbReference>
<keyword evidence="8 12" id="KW-0067">ATP-binding</keyword>
<dbReference type="EC" id="2.7.11.17" evidence="2"/>
<evidence type="ECO:0000256" key="2">
    <source>
        <dbReference type="ARBA" id="ARBA00012434"/>
    </source>
</evidence>
<comment type="subcellular location">
    <subcellularLocation>
        <location evidence="1">Cytoplasm</location>
    </subcellularLocation>
</comment>
<dbReference type="SUPFAM" id="SSF56112">
    <property type="entry name" value="Protein kinase-like (PK-like)"/>
    <property type="match status" value="1"/>
</dbReference>
<dbReference type="PROSITE" id="PS00107">
    <property type="entry name" value="PROTEIN_KINASE_ATP"/>
    <property type="match status" value="1"/>
</dbReference>
<reference evidence="15 16" key="1">
    <citation type="journal article" date="2023" name="Insect Mol. Biol.">
        <title>Genome sequencing provides insights into the evolution of gene families encoding plant cell wall-degrading enzymes in longhorned beetles.</title>
        <authorList>
            <person name="Shin N.R."/>
            <person name="Okamura Y."/>
            <person name="Kirsch R."/>
            <person name="Pauchet Y."/>
        </authorList>
    </citation>
    <scope>NUCLEOTIDE SEQUENCE [LARGE SCALE GENOMIC DNA]</scope>
    <source>
        <strain evidence="15">EAD_L_NR</strain>
    </source>
</reference>
<dbReference type="Pfam" id="PF00069">
    <property type="entry name" value="Pkinase"/>
    <property type="match status" value="1"/>
</dbReference>
<evidence type="ECO:0000256" key="6">
    <source>
        <dbReference type="ARBA" id="ARBA00022741"/>
    </source>
</evidence>
<dbReference type="AlphaFoldDB" id="A0AAV8V7D0"/>
<dbReference type="Proteomes" id="UP001159042">
    <property type="component" value="Unassembled WGS sequence"/>
</dbReference>
<evidence type="ECO:0000256" key="7">
    <source>
        <dbReference type="ARBA" id="ARBA00022777"/>
    </source>
</evidence>
<feature type="compositionally biased region" description="Polar residues" evidence="13">
    <location>
        <begin position="133"/>
        <end position="158"/>
    </location>
</feature>
<dbReference type="GO" id="GO:0005516">
    <property type="term" value="F:calmodulin binding"/>
    <property type="evidence" value="ECO:0007669"/>
    <property type="project" value="UniProtKB-KW"/>
</dbReference>
<dbReference type="EMBL" id="JANEYG010000369">
    <property type="protein sequence ID" value="KAJ8910032.1"/>
    <property type="molecule type" value="Genomic_DNA"/>
</dbReference>
<dbReference type="FunFam" id="3.30.200.20:FF:000429">
    <property type="entry name" value="Calcium/calmodulin-dependent protein kinase kinase"/>
    <property type="match status" value="1"/>
</dbReference>
<feature type="compositionally biased region" description="Polar residues" evidence="13">
    <location>
        <begin position="595"/>
        <end position="604"/>
    </location>
</feature>
<dbReference type="FunFam" id="1.10.510.10:FF:000571">
    <property type="entry name" value="Maternal embryonic leucine zipper kinase"/>
    <property type="match status" value="1"/>
</dbReference>
<feature type="binding site" evidence="12">
    <location>
        <position position="264"/>
    </location>
    <ligand>
        <name>ATP</name>
        <dbReference type="ChEBI" id="CHEBI:30616"/>
    </ligand>
</feature>
<keyword evidence="6 12" id="KW-0547">Nucleotide-binding</keyword>
<evidence type="ECO:0000256" key="9">
    <source>
        <dbReference type="ARBA" id="ARBA00022860"/>
    </source>
</evidence>
<dbReference type="Gene3D" id="3.30.200.20">
    <property type="entry name" value="Phosphorylase Kinase, domain 1"/>
    <property type="match status" value="1"/>
</dbReference>
<dbReference type="InterPro" id="IPR008271">
    <property type="entry name" value="Ser/Thr_kinase_AS"/>
</dbReference>
<dbReference type="GO" id="GO:0004683">
    <property type="term" value="F:calcium/calmodulin-dependent protein kinase activity"/>
    <property type="evidence" value="ECO:0007669"/>
    <property type="project" value="UniProtKB-EC"/>
</dbReference>
<dbReference type="CDD" id="cd14118">
    <property type="entry name" value="STKc_CAMKK"/>
    <property type="match status" value="1"/>
</dbReference>
<comment type="caution">
    <text evidence="15">The sequence shown here is derived from an EMBL/GenBank/DDBJ whole genome shotgun (WGS) entry which is preliminary data.</text>
</comment>
<keyword evidence="9" id="KW-0112">Calmodulin-binding</keyword>
<evidence type="ECO:0000259" key="14">
    <source>
        <dbReference type="PROSITE" id="PS50011"/>
    </source>
</evidence>
<evidence type="ECO:0000256" key="10">
    <source>
        <dbReference type="ARBA" id="ARBA00047307"/>
    </source>
</evidence>
<dbReference type="GO" id="GO:0005737">
    <property type="term" value="C:cytoplasm"/>
    <property type="evidence" value="ECO:0007669"/>
    <property type="project" value="UniProtKB-SubCell"/>
</dbReference>
<evidence type="ECO:0000256" key="4">
    <source>
        <dbReference type="ARBA" id="ARBA00022527"/>
    </source>
</evidence>
<proteinExistence type="predicted"/>
<dbReference type="PANTHER" id="PTHR24346:SF77">
    <property type="entry name" value="SERINE THREONINE PROTEIN KINASE"/>
    <property type="match status" value="1"/>
</dbReference>
<dbReference type="GO" id="GO:0005524">
    <property type="term" value="F:ATP binding"/>
    <property type="evidence" value="ECO:0007669"/>
    <property type="project" value="UniProtKB-UniRule"/>
</dbReference>
<feature type="compositionally biased region" description="Polar residues" evidence="13">
    <location>
        <begin position="194"/>
        <end position="207"/>
    </location>
</feature>
<feature type="region of interest" description="Disordered" evidence="13">
    <location>
        <begin position="81"/>
        <end position="158"/>
    </location>
</feature>
<dbReference type="GO" id="GO:0005634">
    <property type="term" value="C:nucleus"/>
    <property type="evidence" value="ECO:0007669"/>
    <property type="project" value="UniProtKB-ARBA"/>
</dbReference>
<feature type="compositionally biased region" description="Basic and acidic residues" evidence="13">
    <location>
        <begin position="105"/>
        <end position="119"/>
    </location>
</feature>
<dbReference type="InterPro" id="IPR017441">
    <property type="entry name" value="Protein_kinase_ATP_BS"/>
</dbReference>
<feature type="region of interest" description="Disordered" evidence="13">
    <location>
        <begin position="187"/>
        <end position="220"/>
    </location>
</feature>
<name>A0AAV8V7D0_9CUCU</name>
<accession>A0AAV8V7D0</accession>
<protein>
    <recommendedName>
        <fullName evidence="2">calcium/calmodulin-dependent protein kinase</fullName>
        <ecNumber evidence="2">2.7.11.17</ecNumber>
    </recommendedName>
</protein>
<keyword evidence="4" id="KW-0723">Serine/threonine-protein kinase</keyword>
<evidence type="ECO:0000256" key="12">
    <source>
        <dbReference type="PROSITE-ProRule" id="PRU10141"/>
    </source>
</evidence>
<comment type="catalytic activity">
    <reaction evidence="10">
        <text>L-threonyl-[protein] + ATP = O-phospho-L-threonyl-[protein] + ADP + H(+)</text>
        <dbReference type="Rhea" id="RHEA:46608"/>
        <dbReference type="Rhea" id="RHEA-COMP:11060"/>
        <dbReference type="Rhea" id="RHEA-COMP:11605"/>
        <dbReference type="ChEBI" id="CHEBI:15378"/>
        <dbReference type="ChEBI" id="CHEBI:30013"/>
        <dbReference type="ChEBI" id="CHEBI:30616"/>
        <dbReference type="ChEBI" id="CHEBI:61977"/>
        <dbReference type="ChEBI" id="CHEBI:456216"/>
        <dbReference type="EC" id="2.7.11.17"/>
    </reaction>
</comment>